<dbReference type="Gene3D" id="3.30.70.80">
    <property type="entry name" value="Peptidase S8 propeptide/proteinase inhibitor I9"/>
    <property type="match status" value="1"/>
</dbReference>
<dbReference type="AlphaFoldDB" id="A0A1G1ZUD1"/>
<keyword evidence="3" id="KW-0479">Metal-binding</keyword>
<evidence type="ECO:0000256" key="1">
    <source>
        <dbReference type="ARBA" id="ARBA00011073"/>
    </source>
</evidence>
<dbReference type="PANTHER" id="PTHR43806:SF11">
    <property type="entry name" value="CEREVISIN-RELATED"/>
    <property type="match status" value="1"/>
</dbReference>
<keyword evidence="2 6" id="KW-0645">Protease</keyword>
<dbReference type="PROSITE" id="PS00138">
    <property type="entry name" value="SUBTILASE_SER"/>
    <property type="match status" value="1"/>
</dbReference>
<reference evidence="9 10" key="1">
    <citation type="journal article" date="2016" name="Nat. Commun.">
        <title>Thousands of microbial genomes shed light on interconnected biogeochemical processes in an aquifer system.</title>
        <authorList>
            <person name="Anantharaman K."/>
            <person name="Brown C.T."/>
            <person name="Hug L.A."/>
            <person name="Sharon I."/>
            <person name="Castelle C.J."/>
            <person name="Probst A.J."/>
            <person name="Thomas B.C."/>
            <person name="Singh A."/>
            <person name="Wilkins M.J."/>
            <person name="Karaoz U."/>
            <person name="Brodie E.L."/>
            <person name="Williams K.H."/>
            <person name="Hubbard S.S."/>
            <person name="Banfield J.F."/>
        </authorList>
    </citation>
    <scope>NUCLEOTIDE SEQUENCE [LARGE SCALE GENOMIC DNA]</scope>
</reference>
<dbReference type="GO" id="GO:0004252">
    <property type="term" value="F:serine-type endopeptidase activity"/>
    <property type="evidence" value="ECO:0007669"/>
    <property type="project" value="UniProtKB-UniRule"/>
</dbReference>
<dbReference type="EMBL" id="MHJL01000006">
    <property type="protein sequence ID" value="OGY68164.1"/>
    <property type="molecule type" value="Genomic_DNA"/>
</dbReference>
<evidence type="ECO:0000313" key="9">
    <source>
        <dbReference type="EMBL" id="OGY68164.1"/>
    </source>
</evidence>
<dbReference type="PROSITE" id="PS00137">
    <property type="entry name" value="SUBTILASE_HIS"/>
    <property type="match status" value="1"/>
</dbReference>
<dbReference type="Pfam" id="PF00082">
    <property type="entry name" value="Peptidase_S8"/>
    <property type="match status" value="1"/>
</dbReference>
<dbReference type="PANTHER" id="PTHR43806">
    <property type="entry name" value="PEPTIDASE S8"/>
    <property type="match status" value="1"/>
</dbReference>
<dbReference type="Gene3D" id="3.40.50.200">
    <property type="entry name" value="Peptidase S8/S53 domain"/>
    <property type="match status" value="1"/>
</dbReference>
<feature type="active site" description="Charge relay system" evidence="6">
    <location>
        <position position="141"/>
    </location>
</feature>
<dbReference type="GO" id="GO:0006508">
    <property type="term" value="P:proteolysis"/>
    <property type="evidence" value="ECO:0007669"/>
    <property type="project" value="UniProtKB-KW"/>
</dbReference>
<evidence type="ECO:0000259" key="8">
    <source>
        <dbReference type="Pfam" id="PF00082"/>
    </source>
</evidence>
<dbReference type="InterPro" id="IPR023827">
    <property type="entry name" value="Peptidase_S8_Asp-AS"/>
</dbReference>
<evidence type="ECO:0000256" key="4">
    <source>
        <dbReference type="ARBA" id="ARBA00022801"/>
    </source>
</evidence>
<evidence type="ECO:0000256" key="3">
    <source>
        <dbReference type="ARBA" id="ARBA00022723"/>
    </source>
</evidence>
<sequence length="393" mass="40489">MNKAISLSLVTTITALMVLALTGSAVFGDNSSRKIVIFDTNALNDAAQDELVTHTGGVTLKNLDLINAKSVWLPNKASEKALEQHPAVLRVDEDVLVTTQAKPGSTVQAAQVLPWGIDRVDAELVWPSGNNADPVKVAVIDTGISKDHPDLKANIQGGYNAINSTKSWNDDNGHGSHVAGIIGALNNTVGVVGVAPLVDLYAVKVLNRQGSGFLSDVIEGIQWAVANGMKVANMSLGSSSGTQSMHDAVIAAYNAGLTIVAAAGNSGGAVIYPAAYPEVIAVSATDSANNLASFSSRGPEVDLAAPGVSIYSTYKGTGFATLSGTSMASPHVAGAAALVLNTPVGAYDLDADNVWDPTEVKNKLQDRATDLGAVGFDNLFGWGLVNAFSAVQP</sequence>
<keyword evidence="5 6" id="KW-0720">Serine protease</keyword>
<feature type="active site" description="Charge relay system" evidence="6">
    <location>
        <position position="174"/>
    </location>
</feature>
<evidence type="ECO:0000256" key="5">
    <source>
        <dbReference type="ARBA" id="ARBA00022825"/>
    </source>
</evidence>
<dbReference type="CDD" id="cd07477">
    <property type="entry name" value="Peptidases_S8_Subtilisin_subset"/>
    <property type="match status" value="1"/>
</dbReference>
<comment type="similarity">
    <text evidence="1 6 7">Belongs to the peptidase S8 family.</text>
</comment>
<dbReference type="InterPro" id="IPR037045">
    <property type="entry name" value="S8pro/Inhibitor_I9_sf"/>
</dbReference>
<dbReference type="SUPFAM" id="SSF52743">
    <property type="entry name" value="Subtilisin-like"/>
    <property type="match status" value="1"/>
</dbReference>
<dbReference type="InterPro" id="IPR050131">
    <property type="entry name" value="Peptidase_S8_subtilisin-like"/>
</dbReference>
<dbReference type="PROSITE" id="PS51892">
    <property type="entry name" value="SUBTILASE"/>
    <property type="match status" value="1"/>
</dbReference>
<dbReference type="InterPro" id="IPR022398">
    <property type="entry name" value="Peptidase_S8_His-AS"/>
</dbReference>
<organism evidence="9 10">
    <name type="scientific">Candidatus Harrisonbacteria bacterium RIFCSPLOWO2_02_FULL_41_13b</name>
    <dbReference type="NCBI Taxonomy" id="1798409"/>
    <lineage>
        <taxon>Bacteria</taxon>
        <taxon>Candidatus Harrisoniibacteriota</taxon>
    </lineage>
</organism>
<dbReference type="InterPro" id="IPR036852">
    <property type="entry name" value="Peptidase_S8/S53_dom_sf"/>
</dbReference>
<dbReference type="InterPro" id="IPR034202">
    <property type="entry name" value="Subtilisin_Carlsberg-like"/>
</dbReference>
<keyword evidence="4 6" id="KW-0378">Hydrolase</keyword>
<dbReference type="InterPro" id="IPR000209">
    <property type="entry name" value="Peptidase_S8/S53_dom"/>
</dbReference>
<evidence type="ECO:0000256" key="6">
    <source>
        <dbReference type="PROSITE-ProRule" id="PRU01240"/>
    </source>
</evidence>
<evidence type="ECO:0000256" key="7">
    <source>
        <dbReference type="RuleBase" id="RU003355"/>
    </source>
</evidence>
<dbReference type="Proteomes" id="UP000177690">
    <property type="component" value="Unassembled WGS sequence"/>
</dbReference>
<dbReference type="InterPro" id="IPR023828">
    <property type="entry name" value="Peptidase_S8_Ser-AS"/>
</dbReference>
<dbReference type="InterPro" id="IPR015500">
    <property type="entry name" value="Peptidase_S8_subtilisin-rel"/>
</dbReference>
<dbReference type="PROSITE" id="PS00136">
    <property type="entry name" value="SUBTILASE_ASP"/>
    <property type="match status" value="1"/>
</dbReference>
<proteinExistence type="inferred from homology"/>
<comment type="caution">
    <text evidence="9">The sequence shown here is derived from an EMBL/GenBank/DDBJ whole genome shotgun (WGS) entry which is preliminary data.</text>
</comment>
<name>A0A1G1ZUD1_9BACT</name>
<dbReference type="GO" id="GO:0046872">
    <property type="term" value="F:metal ion binding"/>
    <property type="evidence" value="ECO:0007669"/>
    <property type="project" value="UniProtKB-KW"/>
</dbReference>
<evidence type="ECO:0000256" key="2">
    <source>
        <dbReference type="ARBA" id="ARBA00022670"/>
    </source>
</evidence>
<protein>
    <recommendedName>
        <fullName evidence="8">Peptidase S8/S53 domain-containing protein</fullName>
    </recommendedName>
</protein>
<dbReference type="PRINTS" id="PR00723">
    <property type="entry name" value="SUBTILISIN"/>
</dbReference>
<gene>
    <name evidence="9" type="ORF">A3I24_00840</name>
</gene>
<dbReference type="STRING" id="1798409.A3I24_00840"/>
<accession>A0A1G1ZUD1</accession>
<feature type="active site" description="Charge relay system" evidence="6">
    <location>
        <position position="326"/>
    </location>
</feature>
<evidence type="ECO:0000313" key="10">
    <source>
        <dbReference type="Proteomes" id="UP000177690"/>
    </source>
</evidence>
<feature type="domain" description="Peptidase S8/S53" evidence="8">
    <location>
        <begin position="135"/>
        <end position="383"/>
    </location>
</feature>